<proteinExistence type="predicted"/>
<keyword evidence="6" id="KW-0067">ATP-binding</keyword>
<dbReference type="SMART" id="SM00382">
    <property type="entry name" value="AAA"/>
    <property type="match status" value="1"/>
</dbReference>
<dbReference type="GO" id="GO:0016887">
    <property type="term" value="F:ATP hydrolysis activity"/>
    <property type="evidence" value="ECO:0007669"/>
    <property type="project" value="InterPro"/>
</dbReference>
<dbReference type="Pfam" id="PF00005">
    <property type="entry name" value="ABC_tran"/>
    <property type="match status" value="1"/>
</dbReference>
<comment type="subcellular location">
    <subcellularLocation>
        <location evidence="1">Cell membrane</location>
        <topology evidence="1">Multi-pass membrane protein</topology>
    </subcellularLocation>
</comment>
<evidence type="ECO:0000256" key="5">
    <source>
        <dbReference type="ARBA" id="ARBA00022741"/>
    </source>
</evidence>
<evidence type="ECO:0000259" key="10">
    <source>
        <dbReference type="PROSITE" id="PS50893"/>
    </source>
</evidence>
<feature type="transmembrane region" description="Helical" evidence="9">
    <location>
        <begin position="160"/>
        <end position="177"/>
    </location>
</feature>
<evidence type="ECO:0000256" key="9">
    <source>
        <dbReference type="SAM" id="Phobius"/>
    </source>
</evidence>
<keyword evidence="8 9" id="KW-0472">Membrane</keyword>
<feature type="domain" description="ABC transporter" evidence="10">
    <location>
        <begin position="298"/>
        <end position="525"/>
    </location>
</feature>
<evidence type="ECO:0000256" key="4">
    <source>
        <dbReference type="ARBA" id="ARBA00022692"/>
    </source>
</evidence>
<dbReference type="CDD" id="cd06581">
    <property type="entry name" value="TM_PBP1_LivM_like"/>
    <property type="match status" value="1"/>
</dbReference>
<keyword evidence="4 9" id="KW-0812">Transmembrane</keyword>
<keyword evidence="7 9" id="KW-1133">Transmembrane helix</keyword>
<dbReference type="EMBL" id="CAFBMB010000096">
    <property type="protein sequence ID" value="CAB4904772.1"/>
    <property type="molecule type" value="Genomic_DNA"/>
</dbReference>
<keyword evidence="5" id="KW-0547">Nucleotide-binding</keyword>
<keyword evidence="3" id="KW-1003">Cell membrane</keyword>
<feature type="transmembrane region" description="Helical" evidence="9">
    <location>
        <begin position="64"/>
        <end position="86"/>
    </location>
</feature>
<feature type="transmembrane region" description="Helical" evidence="9">
    <location>
        <begin position="183"/>
        <end position="200"/>
    </location>
</feature>
<dbReference type="SUPFAM" id="SSF52540">
    <property type="entry name" value="P-loop containing nucleoside triphosphate hydrolases"/>
    <property type="match status" value="1"/>
</dbReference>
<dbReference type="InterPro" id="IPR051120">
    <property type="entry name" value="ABC_AA/LPS_Transport"/>
</dbReference>
<dbReference type="InterPro" id="IPR003439">
    <property type="entry name" value="ABC_transporter-like_ATP-bd"/>
</dbReference>
<dbReference type="PANTHER" id="PTHR45772">
    <property type="entry name" value="CONSERVED COMPONENT OF ABC TRANSPORTER FOR NATURAL AMINO ACIDS-RELATED"/>
    <property type="match status" value="1"/>
</dbReference>
<dbReference type="GO" id="GO:0005524">
    <property type="term" value="F:ATP binding"/>
    <property type="evidence" value="ECO:0007669"/>
    <property type="project" value="UniProtKB-KW"/>
</dbReference>
<keyword evidence="2" id="KW-0813">Transport</keyword>
<accession>A0A6J7G8S9</accession>
<organism evidence="11">
    <name type="scientific">freshwater metagenome</name>
    <dbReference type="NCBI Taxonomy" id="449393"/>
    <lineage>
        <taxon>unclassified sequences</taxon>
        <taxon>metagenomes</taxon>
        <taxon>ecological metagenomes</taxon>
    </lineage>
</organism>
<evidence type="ECO:0000256" key="3">
    <source>
        <dbReference type="ARBA" id="ARBA00022475"/>
    </source>
</evidence>
<dbReference type="Gene3D" id="3.40.50.300">
    <property type="entry name" value="P-loop containing nucleotide triphosphate hydrolases"/>
    <property type="match status" value="1"/>
</dbReference>
<evidence type="ECO:0000256" key="7">
    <source>
        <dbReference type="ARBA" id="ARBA00022989"/>
    </source>
</evidence>
<sequence length="529" mass="56323">MIALCQMSFAAAGALVVEYMALYHIGDYFGQWSFFFYMLCGTLVAMVMGLIVGLPALRLRGVNLAVVTLSLAFVFDITIVGIGFPAQKTGTFIDRPFGIPGSTDASALGVTALVILIIVALVAVGVVYLQRSRWGSSWKMVAFSERGTASAGTNVQIAKLSAFIVSAAAAGIAGGLFEMIYRQGVTTIFVPYASLVVYVLSTIVGSYLVDMAFFGGLLSVIIPFILARLSWPLYIGDMLFGVLGIQALTTGSNLGEDIRRGIRRRNRAAKLEAIADVARSAAKTAVVPIPKGTGKPLLVVKDLGVEFGVVKANANVNITVTEGTILGLIGPNGAGKSTFIDAVTGFLPQHTGTVDLDGLSLKGKSPSFIARHGIRRTYQQDRVPSTLTVGSYVRFISGGRATRAEIDEVLAFFECPTFYSPLSLVDVGTKRLIEVAAGVAAKPKVLLLDEPAAGLDHEQHIAFGERLRQVPTKYGVTLLIIEHDLDLVRSVCSEITVLNFGEVLASGTQEAVLSNPEVLKAYMGETEML</sequence>
<gene>
    <name evidence="11" type="ORF">UFOPK3516_01124</name>
</gene>
<dbReference type="AlphaFoldDB" id="A0A6J7G8S9"/>
<feature type="transmembrane region" description="Helical" evidence="9">
    <location>
        <begin position="7"/>
        <end position="26"/>
    </location>
</feature>
<feature type="transmembrane region" description="Helical" evidence="9">
    <location>
        <begin position="106"/>
        <end position="129"/>
    </location>
</feature>
<dbReference type="PROSITE" id="PS50893">
    <property type="entry name" value="ABC_TRANSPORTER_2"/>
    <property type="match status" value="1"/>
</dbReference>
<evidence type="ECO:0000256" key="1">
    <source>
        <dbReference type="ARBA" id="ARBA00004651"/>
    </source>
</evidence>
<dbReference type="InterPro" id="IPR027417">
    <property type="entry name" value="P-loop_NTPase"/>
</dbReference>
<dbReference type="GO" id="GO:0015658">
    <property type="term" value="F:branched-chain amino acid transmembrane transporter activity"/>
    <property type="evidence" value="ECO:0007669"/>
    <property type="project" value="InterPro"/>
</dbReference>
<dbReference type="Pfam" id="PF02653">
    <property type="entry name" value="BPD_transp_2"/>
    <property type="match status" value="1"/>
</dbReference>
<dbReference type="InterPro" id="IPR043428">
    <property type="entry name" value="LivM-like"/>
</dbReference>
<protein>
    <submittedName>
        <fullName evidence="11">Unannotated protein</fullName>
    </submittedName>
</protein>
<dbReference type="GO" id="GO:0005886">
    <property type="term" value="C:plasma membrane"/>
    <property type="evidence" value="ECO:0007669"/>
    <property type="project" value="UniProtKB-SubCell"/>
</dbReference>
<evidence type="ECO:0000256" key="2">
    <source>
        <dbReference type="ARBA" id="ARBA00022448"/>
    </source>
</evidence>
<reference evidence="11" key="1">
    <citation type="submission" date="2020-05" db="EMBL/GenBank/DDBJ databases">
        <authorList>
            <person name="Chiriac C."/>
            <person name="Salcher M."/>
            <person name="Ghai R."/>
            <person name="Kavagutti S V."/>
        </authorList>
    </citation>
    <scope>NUCLEOTIDE SEQUENCE</scope>
</reference>
<name>A0A6J7G8S9_9ZZZZ</name>
<dbReference type="PANTHER" id="PTHR45772:SF4">
    <property type="entry name" value="ABC TRANSPORTER ATP-BINDING PROTEIN"/>
    <property type="match status" value="1"/>
</dbReference>
<evidence type="ECO:0000256" key="6">
    <source>
        <dbReference type="ARBA" id="ARBA00022840"/>
    </source>
</evidence>
<evidence type="ECO:0000313" key="11">
    <source>
        <dbReference type="EMBL" id="CAB4904772.1"/>
    </source>
</evidence>
<feature type="transmembrane region" description="Helical" evidence="9">
    <location>
        <begin position="32"/>
        <end position="57"/>
    </location>
</feature>
<dbReference type="InterPro" id="IPR003593">
    <property type="entry name" value="AAA+_ATPase"/>
</dbReference>
<dbReference type="InterPro" id="IPR001851">
    <property type="entry name" value="ABC_transp_permease"/>
</dbReference>
<feature type="transmembrane region" description="Helical" evidence="9">
    <location>
        <begin position="207"/>
        <end position="227"/>
    </location>
</feature>
<evidence type="ECO:0000256" key="8">
    <source>
        <dbReference type="ARBA" id="ARBA00023136"/>
    </source>
</evidence>